<feature type="compositionally biased region" description="Low complexity" evidence="2">
    <location>
        <begin position="145"/>
        <end position="155"/>
    </location>
</feature>
<dbReference type="EMBL" id="LKMD01000100">
    <property type="protein sequence ID" value="PIB01851.1"/>
    <property type="molecule type" value="Genomic_DNA"/>
</dbReference>
<dbReference type="InterPro" id="IPR049549">
    <property type="entry name" value="RPN7_PSMD6_C"/>
</dbReference>
<comment type="caution">
    <text evidence="4">The sequence shown here is derived from an EMBL/GenBank/DDBJ whole genome shotgun (WGS) entry which is preliminary data.</text>
</comment>
<dbReference type="Pfam" id="PF01399">
    <property type="entry name" value="PCI"/>
    <property type="match status" value="1"/>
</dbReference>
<evidence type="ECO:0000313" key="5">
    <source>
        <dbReference type="Proteomes" id="UP000230605"/>
    </source>
</evidence>
<dbReference type="PANTHER" id="PTHR14145:SF1">
    <property type="entry name" value="26S PROTEASOME NON-ATPASE REGULATORY SUBUNIT 6"/>
    <property type="match status" value="1"/>
</dbReference>
<evidence type="ECO:0000256" key="1">
    <source>
        <dbReference type="ARBA" id="ARBA00022942"/>
    </source>
</evidence>
<dbReference type="InterPro" id="IPR045135">
    <property type="entry name" value="Rpn7_N"/>
</dbReference>
<organism evidence="4 5">
    <name type="scientific">Cercospora beticola</name>
    <name type="common">Sugarbeet leaf spot fungus</name>
    <dbReference type="NCBI Taxonomy" id="122368"/>
    <lineage>
        <taxon>Eukaryota</taxon>
        <taxon>Fungi</taxon>
        <taxon>Dikarya</taxon>
        <taxon>Ascomycota</taxon>
        <taxon>Pezizomycotina</taxon>
        <taxon>Dothideomycetes</taxon>
        <taxon>Dothideomycetidae</taxon>
        <taxon>Mycosphaerellales</taxon>
        <taxon>Mycosphaerellaceae</taxon>
        <taxon>Cercospora</taxon>
    </lineage>
</organism>
<dbReference type="InterPro" id="IPR000717">
    <property type="entry name" value="PCI_dom"/>
</dbReference>
<dbReference type="Pfam" id="PF10602">
    <property type="entry name" value="RPN7"/>
    <property type="match status" value="1"/>
</dbReference>
<dbReference type="AlphaFoldDB" id="A0A2G5IAQ6"/>
<feature type="region of interest" description="Disordered" evidence="2">
    <location>
        <begin position="388"/>
        <end position="409"/>
    </location>
</feature>
<dbReference type="InterPro" id="IPR036390">
    <property type="entry name" value="WH_DNA-bd_sf"/>
</dbReference>
<evidence type="ECO:0000259" key="3">
    <source>
        <dbReference type="PROSITE" id="PS50250"/>
    </source>
</evidence>
<gene>
    <name evidence="4" type="ORF">CB0940_01052</name>
</gene>
<dbReference type="Proteomes" id="UP000230605">
    <property type="component" value="Chromosome 1"/>
</dbReference>
<feature type="region of interest" description="Disordered" evidence="2">
    <location>
        <begin position="133"/>
        <end position="155"/>
    </location>
</feature>
<accession>A0A2G5IAQ6</accession>
<dbReference type="Pfam" id="PF21154">
    <property type="entry name" value="RPN7_PSMD6_C"/>
    <property type="match status" value="1"/>
</dbReference>
<dbReference type="FunFam" id="1.25.40.570:FF:000021">
    <property type="entry name" value="Putative proteasome regulatory particle subunit"/>
    <property type="match status" value="1"/>
</dbReference>
<evidence type="ECO:0000313" key="4">
    <source>
        <dbReference type="EMBL" id="PIB01851.1"/>
    </source>
</evidence>
<protein>
    <submittedName>
        <fullName evidence="4">Putative 26S proteasome regulatory subunit rpn7</fullName>
    </submittedName>
</protein>
<evidence type="ECO:0000256" key="2">
    <source>
        <dbReference type="SAM" id="MobiDB-lite"/>
    </source>
</evidence>
<dbReference type="SMART" id="SM00088">
    <property type="entry name" value="PINT"/>
    <property type="match status" value="1"/>
</dbReference>
<proteinExistence type="predicted"/>
<dbReference type="PANTHER" id="PTHR14145">
    <property type="entry name" value="26S PROTESOME SUBUNIT 6"/>
    <property type="match status" value="1"/>
</dbReference>
<name>A0A2G5IAQ6_CERBT</name>
<feature type="region of interest" description="Disordered" evidence="2">
    <location>
        <begin position="49"/>
        <end position="72"/>
    </location>
</feature>
<reference evidence="4 5" key="1">
    <citation type="submission" date="2015-10" db="EMBL/GenBank/DDBJ databases">
        <title>The cercosporin biosynthetic gene cluster was horizontally transferred to several fungal lineages and shown to be expanded in Cercospora beticola based on microsynteny with recipient genomes.</title>
        <authorList>
            <person name="De Jonge R."/>
            <person name="Ebert M.K."/>
            <person name="Suttle J.C."/>
            <person name="Jurick Ii W.M."/>
            <person name="Secor G.A."/>
            <person name="Thomma B.P."/>
            <person name="Van De Peer Y."/>
            <person name="Bolton M.D."/>
        </authorList>
    </citation>
    <scope>NUCLEOTIDE SEQUENCE [LARGE SCALE GENOMIC DNA]</scope>
    <source>
        <strain evidence="4 5">09-40</strain>
    </source>
</reference>
<dbReference type="OrthoDB" id="1452at2759"/>
<dbReference type="InterPro" id="IPR019585">
    <property type="entry name" value="Rpn7/CSN1"/>
</dbReference>
<dbReference type="Gene3D" id="1.25.40.570">
    <property type="match status" value="2"/>
</dbReference>
<feature type="domain" description="PCI" evidence="3">
    <location>
        <begin position="317"/>
        <end position="548"/>
    </location>
</feature>
<dbReference type="GO" id="GO:0005838">
    <property type="term" value="C:proteasome regulatory particle"/>
    <property type="evidence" value="ECO:0007669"/>
    <property type="project" value="TreeGrafter"/>
</dbReference>
<keyword evidence="1 4" id="KW-0647">Proteasome</keyword>
<dbReference type="SUPFAM" id="SSF46785">
    <property type="entry name" value="Winged helix' DNA-binding domain"/>
    <property type="match status" value="1"/>
</dbReference>
<dbReference type="PROSITE" id="PS50250">
    <property type="entry name" value="PCI"/>
    <property type="match status" value="1"/>
</dbReference>
<sequence length="582" mass="64031">MGPRRSLRSRVPAATASRKLVLPSSLHLPDYLTKFTSTSHRLRLARDRIPHFESSSASSHRHRRPPPTMGEPQYLSYPTLAIAQAVFALASPSTDATIKQTSLKSLQDDIQEHKMAPLYAYLAHPQTGKLNASGEGSAALSPTISKANPSTSSAAPSPFHLLRRTSSINQPSILGVLGGNRDTSVELPWDEQLYERLKADNDKELADIQKEEDDAVENAGETEVQAARGKRAEFYARVGDKDKALEEFEKLLEKTSILGTKIDIVLAIIRIGLFFDDKLLVKKNVDRAQQLVESGGDWDRRNRLKAYNGLHLLTIRAHSQAAPLLLDSLSTFTSTELCSYSSLVVYATLAGAVSLPRRQFKSKVVDAPEVIAVFGSANDTDRLSALAGSASAGPAAGDEEKTELDDSATPVPTAVNLTTLATGTASAEAQAKAEPKIDFKPLASMIQSLYKGEYSTFFSSLAAVEQNFLSTDRYLYEHKSWFVREMRLRAYAQLLQSYKVVGLQSMANSFGVSVDWLDKDLAPFIASDRLPCTIDRVRGIIETQRADDKNKQYNDVVRQGDQLITKLQKYGQVVRLRGSERS</sequence>
<dbReference type="FunFam" id="1.25.40.570:FF:000013">
    <property type="entry name" value="Proteasome regulatory particle subunit (RpnG)"/>
    <property type="match status" value="1"/>
</dbReference>
<dbReference type="GO" id="GO:0043161">
    <property type="term" value="P:proteasome-mediated ubiquitin-dependent protein catabolic process"/>
    <property type="evidence" value="ECO:0007669"/>
    <property type="project" value="TreeGrafter"/>
</dbReference>